<protein>
    <recommendedName>
        <fullName evidence="2">Rad50/SbcC-type AAA domain-containing protein</fullName>
    </recommendedName>
</protein>
<dbReference type="PANTHER" id="PTHR32114:SF2">
    <property type="entry name" value="ABC TRANSPORTER ABCH.3"/>
    <property type="match status" value="1"/>
</dbReference>
<dbReference type="Proteomes" id="UP000078116">
    <property type="component" value="Unassembled WGS sequence"/>
</dbReference>
<dbReference type="RefSeq" id="WP_064286825.1">
    <property type="nucleotide sequence ID" value="NZ_LXKA01000371.1"/>
</dbReference>
<name>A0A1A9MXN1_9BURK</name>
<dbReference type="GO" id="GO:0016887">
    <property type="term" value="F:ATP hydrolysis activity"/>
    <property type="evidence" value="ECO:0007669"/>
    <property type="project" value="InterPro"/>
</dbReference>
<dbReference type="STRING" id="1462993.A6V36_13920"/>
<reference evidence="3 4" key="1">
    <citation type="submission" date="2016-04" db="EMBL/GenBank/DDBJ databases">
        <title>Reclassification of Paraburkholderia panaciterrae (Farh et al. 2015) Dobritsa &amp; Samadpour 2016 as a later homotypic synonym of Paraburkholderia ginsengiterrae (Farh et al. 2015) Dobritsa &amp; Samadpour 2016.</title>
        <authorList>
            <person name="Dobritsa A.P."/>
            <person name="Kutumbaka K."/>
            <person name="Samadpour M."/>
        </authorList>
    </citation>
    <scope>NUCLEOTIDE SEQUENCE [LARGE SCALE GENOMIC DNA]</scope>
    <source>
        <strain evidence="3 4">DCY85</strain>
    </source>
</reference>
<evidence type="ECO:0000259" key="2">
    <source>
        <dbReference type="Pfam" id="PF13476"/>
    </source>
</evidence>
<dbReference type="GO" id="GO:0006302">
    <property type="term" value="P:double-strand break repair"/>
    <property type="evidence" value="ECO:0007669"/>
    <property type="project" value="InterPro"/>
</dbReference>
<gene>
    <name evidence="3" type="ORF">A6V37_09280</name>
</gene>
<comment type="caution">
    <text evidence="3">The sequence shown here is derived from an EMBL/GenBank/DDBJ whole genome shotgun (WGS) entry which is preliminary data.</text>
</comment>
<feature type="coiled-coil region" evidence="1">
    <location>
        <begin position="442"/>
        <end position="491"/>
    </location>
</feature>
<sequence>MTSIDSVREVISQHFQHVEDLGNGVMRGELRYGDKPYAVAYVDLSDTVVERSQDLTGFQENLLGAGFFSPDSDLRWNSYLYFLAGPKSVTSDQFGKAKARIEADRHFARKFVLEADDLVLRLQEPAANESSGPAQVVDVGVTWAGLLAEASLGSLIEQSARKTALDQIANGGAFKAEAVPPASKTALKADPLANGLLRNLKVGSFRRVNQGKSFAFGDVNLIVGANGTGKTSLLEAIEALYCGRVRRDPDAPFADIVGTLENDQGTREAVKAPATAPVLKARNTLWYGRADYQSNAISQGFSRFNFLDTDAAFRLSSDANHEDIREDLGKLLVGPETSKLWDYLSKLNDDVKTRLRNLNERLPNQIRAVELLEAEVKRLREAPSEANTLFAAYRDGLARLSPAWSVGADSGSLDAGAREKLDTLIRSTRLLQSAVSETPITREKVERRLARLREALASVKLLHERYEASLKRGSEAQARAKSNEAQQAQLEQWLRLLEAGVPALASGVREAEERASSLRRLLRDQPSATLPPVTAEYAAFNISDARELAEQKLDSAQEQEGIADLALSHSIQLGQSLDALRRDLHDAAVAYIERSGDAALCPVCKTEHSPPELVAKLEALVASHGAGASESLRRNAQIAKEQTLRCRQDVTILDALEKYAEASESVASTPCGTLQEDLRRTVADLSIANSDLQSRRNALSQLDLQGVDWTSWERTRDSNATPLLPPDADPVSEAVIEAALGALREQASSEMQVAENEQEQAKTLARDVTDLVSEVLDEQLQRVNLTQQITVLERAQRQAENALLELDGVARLLQVAPSTSIEEIQVQLEACLLAFDKAQHAFQAEEQARTAIEEKTLELKTANDHLAADTTTRANLLRASETLSKVVEQYSLERATADAFGAIKDKVSAVFAQIHSPQEYELGDFTEESLIIRRENKQVHAVTQVSTGQRAALALSIFLALNDSAKSAPPVILIDDPVAHIDDLNTLSFLDYLREIALRTRKQVFFATADIRLAALFQRKFEFMGNDRFKRISLPLPSESSS</sequence>
<evidence type="ECO:0000313" key="3">
    <source>
        <dbReference type="EMBL" id="OAJ52624.1"/>
    </source>
</evidence>
<dbReference type="InterPro" id="IPR027417">
    <property type="entry name" value="P-loop_NTPase"/>
</dbReference>
<accession>A0A1A9MXN1</accession>
<dbReference type="SUPFAM" id="SSF52540">
    <property type="entry name" value="P-loop containing nucleoside triphosphate hydrolases"/>
    <property type="match status" value="1"/>
</dbReference>
<evidence type="ECO:0000313" key="4">
    <source>
        <dbReference type="Proteomes" id="UP000078116"/>
    </source>
</evidence>
<dbReference type="OrthoDB" id="8670240at2"/>
<dbReference type="PANTHER" id="PTHR32114">
    <property type="entry name" value="ABC TRANSPORTER ABCH.3"/>
    <property type="match status" value="1"/>
</dbReference>
<feature type="coiled-coil region" evidence="1">
    <location>
        <begin position="744"/>
        <end position="812"/>
    </location>
</feature>
<organism evidence="3 4">
    <name type="scientific">Paraburkholderia ginsengiterrae</name>
    <dbReference type="NCBI Taxonomy" id="1462993"/>
    <lineage>
        <taxon>Bacteria</taxon>
        <taxon>Pseudomonadati</taxon>
        <taxon>Pseudomonadota</taxon>
        <taxon>Betaproteobacteria</taxon>
        <taxon>Burkholderiales</taxon>
        <taxon>Burkholderiaceae</taxon>
        <taxon>Paraburkholderia</taxon>
    </lineage>
</organism>
<feature type="coiled-coil region" evidence="1">
    <location>
        <begin position="355"/>
        <end position="382"/>
    </location>
</feature>
<dbReference type="Pfam" id="PF13476">
    <property type="entry name" value="AAA_23"/>
    <property type="match status" value="1"/>
</dbReference>
<keyword evidence="1" id="KW-0175">Coiled coil</keyword>
<dbReference type="AlphaFoldDB" id="A0A1A9MXN1"/>
<dbReference type="Gene3D" id="3.40.50.300">
    <property type="entry name" value="P-loop containing nucleotide triphosphate hydrolases"/>
    <property type="match status" value="2"/>
</dbReference>
<dbReference type="EMBL" id="LXKA01000371">
    <property type="protein sequence ID" value="OAJ52624.1"/>
    <property type="molecule type" value="Genomic_DNA"/>
</dbReference>
<evidence type="ECO:0000256" key="1">
    <source>
        <dbReference type="SAM" id="Coils"/>
    </source>
</evidence>
<feature type="domain" description="Rad50/SbcC-type AAA" evidence="2">
    <location>
        <begin position="204"/>
        <end position="382"/>
    </location>
</feature>
<dbReference type="InterPro" id="IPR038729">
    <property type="entry name" value="Rad50/SbcC_AAA"/>
</dbReference>
<dbReference type="CDD" id="cd00267">
    <property type="entry name" value="ABC_ATPase"/>
    <property type="match status" value="1"/>
</dbReference>
<proteinExistence type="predicted"/>